<reference evidence="5 6" key="1">
    <citation type="submission" date="2016-11" db="EMBL/GenBank/DDBJ databases">
        <authorList>
            <person name="Jaros S."/>
            <person name="Januszkiewicz K."/>
            <person name="Wedrychowicz H."/>
        </authorList>
    </citation>
    <scope>NUCLEOTIDE SEQUENCE [LARGE SCALE GENOMIC DNA]</scope>
    <source>
        <strain evidence="5 6">DSM 15930</strain>
    </source>
</reference>
<dbReference type="GO" id="GO:0016887">
    <property type="term" value="F:ATP hydrolysis activity"/>
    <property type="evidence" value="ECO:0007669"/>
    <property type="project" value="InterPro"/>
</dbReference>
<protein>
    <submittedName>
        <fullName evidence="5">ABC-2 type transport system ATP-binding protein</fullName>
    </submittedName>
</protein>
<dbReference type="Gene3D" id="3.40.50.300">
    <property type="entry name" value="P-loop containing nucleotide triphosphate hydrolases"/>
    <property type="match status" value="1"/>
</dbReference>
<name>A0A1M7KTE0_9FIRM</name>
<sequence length="288" mass="33084">MEYILEVENVNKKLDTFSLENIDFKLEPGFIMGLIGRNGSGKTTLINTILGLYQKTTGNVRICGHDLCRDESRAKGELGFVLDENPFLEDFSSLDNARIYSSYYKNFNMDMFTRYCSRFDVDPKRKLKKLSKGTIIKFQLAFALSHDAKLFVMDEPASGLDPVFRRELMEIMYDAILSGDKSILFSTHLTEEIDMVADYVTILHEGKQVITTSKEELFESYRVVKGSEEKIQLLQPSVIGKKVTPYYVEALVKNEESILNKGCQIEIPTIADFMFYFSTDKREEFTYV</sequence>
<proteinExistence type="predicted"/>
<dbReference type="STRING" id="1120996.SAMN02746066_02948"/>
<organism evidence="5 6">
    <name type="scientific">Anaerosporobacter mobilis DSM 15930</name>
    <dbReference type="NCBI Taxonomy" id="1120996"/>
    <lineage>
        <taxon>Bacteria</taxon>
        <taxon>Bacillati</taxon>
        <taxon>Bacillota</taxon>
        <taxon>Clostridia</taxon>
        <taxon>Lachnospirales</taxon>
        <taxon>Lachnospiraceae</taxon>
        <taxon>Anaerosporobacter</taxon>
    </lineage>
</organism>
<accession>A0A1M7KTE0</accession>
<dbReference type="Proteomes" id="UP000184038">
    <property type="component" value="Unassembled WGS sequence"/>
</dbReference>
<keyword evidence="6" id="KW-1185">Reference proteome</keyword>
<dbReference type="CDD" id="cd03230">
    <property type="entry name" value="ABC_DR_subfamily_A"/>
    <property type="match status" value="1"/>
</dbReference>
<evidence type="ECO:0000313" key="5">
    <source>
        <dbReference type="EMBL" id="SHM68765.1"/>
    </source>
</evidence>
<evidence type="ECO:0000313" key="6">
    <source>
        <dbReference type="Proteomes" id="UP000184038"/>
    </source>
</evidence>
<dbReference type="PANTHER" id="PTHR42939:SF3">
    <property type="entry name" value="ABC TRANSPORTER ATP-BINDING COMPONENT"/>
    <property type="match status" value="1"/>
</dbReference>
<dbReference type="SMART" id="SM00382">
    <property type="entry name" value="AAA"/>
    <property type="match status" value="1"/>
</dbReference>
<dbReference type="PROSITE" id="PS50893">
    <property type="entry name" value="ABC_TRANSPORTER_2"/>
    <property type="match status" value="1"/>
</dbReference>
<dbReference type="GO" id="GO:0005524">
    <property type="term" value="F:ATP binding"/>
    <property type="evidence" value="ECO:0007669"/>
    <property type="project" value="UniProtKB-KW"/>
</dbReference>
<dbReference type="RefSeq" id="WP_073289019.1">
    <property type="nucleotide sequence ID" value="NZ_FRCP01000014.1"/>
</dbReference>
<keyword evidence="2" id="KW-0547">Nucleotide-binding</keyword>
<evidence type="ECO:0000256" key="3">
    <source>
        <dbReference type="ARBA" id="ARBA00022840"/>
    </source>
</evidence>
<dbReference type="PANTHER" id="PTHR42939">
    <property type="entry name" value="ABC TRANSPORTER ATP-BINDING PROTEIN ALBC-RELATED"/>
    <property type="match status" value="1"/>
</dbReference>
<evidence type="ECO:0000256" key="1">
    <source>
        <dbReference type="ARBA" id="ARBA00022448"/>
    </source>
</evidence>
<dbReference type="EMBL" id="FRCP01000014">
    <property type="protein sequence ID" value="SHM68765.1"/>
    <property type="molecule type" value="Genomic_DNA"/>
</dbReference>
<dbReference type="SUPFAM" id="SSF52540">
    <property type="entry name" value="P-loop containing nucleoside triphosphate hydrolases"/>
    <property type="match status" value="1"/>
</dbReference>
<dbReference type="InterPro" id="IPR003439">
    <property type="entry name" value="ABC_transporter-like_ATP-bd"/>
</dbReference>
<feature type="domain" description="ABC transporter" evidence="4">
    <location>
        <begin position="5"/>
        <end position="230"/>
    </location>
</feature>
<evidence type="ECO:0000259" key="4">
    <source>
        <dbReference type="PROSITE" id="PS50893"/>
    </source>
</evidence>
<keyword evidence="1" id="KW-0813">Transport</keyword>
<dbReference type="Pfam" id="PF00005">
    <property type="entry name" value="ABC_tran"/>
    <property type="match status" value="1"/>
</dbReference>
<dbReference type="InterPro" id="IPR027417">
    <property type="entry name" value="P-loop_NTPase"/>
</dbReference>
<dbReference type="InterPro" id="IPR051782">
    <property type="entry name" value="ABC_Transporter_VariousFunc"/>
</dbReference>
<dbReference type="OrthoDB" id="9804819at2"/>
<gene>
    <name evidence="5" type="ORF">SAMN02746066_02948</name>
</gene>
<dbReference type="AlphaFoldDB" id="A0A1M7KTE0"/>
<keyword evidence="3 5" id="KW-0067">ATP-binding</keyword>
<dbReference type="InterPro" id="IPR003593">
    <property type="entry name" value="AAA+_ATPase"/>
</dbReference>
<evidence type="ECO:0000256" key="2">
    <source>
        <dbReference type="ARBA" id="ARBA00022741"/>
    </source>
</evidence>